<evidence type="ECO:0000256" key="5">
    <source>
        <dbReference type="ARBA" id="ARBA00023014"/>
    </source>
</evidence>
<keyword evidence="7" id="KW-1185">Reference proteome</keyword>
<reference evidence="6 7" key="2">
    <citation type="submission" date="2020-03" db="EMBL/GenBank/DDBJ databases">
        <authorList>
            <person name="Ichikawa N."/>
            <person name="Kimura A."/>
            <person name="Kitahashi Y."/>
            <person name="Uohara A."/>
        </authorList>
    </citation>
    <scope>NUCLEOTIDE SEQUENCE [LARGE SCALE GENOMIC DNA]</scope>
    <source>
        <strain evidence="6 7">NBRC 107702</strain>
    </source>
</reference>
<evidence type="ECO:0000256" key="4">
    <source>
        <dbReference type="ARBA" id="ARBA00023004"/>
    </source>
</evidence>
<dbReference type="GO" id="GO:0051539">
    <property type="term" value="F:4 iron, 4 sulfur cluster binding"/>
    <property type="evidence" value="ECO:0007669"/>
    <property type="project" value="UniProtKB-KW"/>
</dbReference>
<dbReference type="GO" id="GO:0009116">
    <property type="term" value="P:nucleoside metabolic process"/>
    <property type="evidence" value="ECO:0007669"/>
    <property type="project" value="InterPro"/>
</dbReference>
<keyword evidence="3" id="KW-0479">Metal-binding</keyword>
<evidence type="ECO:0000256" key="3">
    <source>
        <dbReference type="ARBA" id="ARBA00022723"/>
    </source>
</evidence>
<dbReference type="Gene3D" id="3.40.1010.20">
    <property type="entry name" value="4-hydroxy-3-methylbut-2-enyl diphosphate reductase, catalytic domain"/>
    <property type="match status" value="1"/>
</dbReference>
<name>A0A6F8XRA2_9ACTN</name>
<dbReference type="InterPro" id="IPR035994">
    <property type="entry name" value="Nucleoside_phosphorylase_sf"/>
</dbReference>
<organism evidence="6 7">
    <name type="scientific">Phytohabitans flavus</name>
    <dbReference type="NCBI Taxonomy" id="1076124"/>
    <lineage>
        <taxon>Bacteria</taxon>
        <taxon>Bacillati</taxon>
        <taxon>Actinomycetota</taxon>
        <taxon>Actinomycetes</taxon>
        <taxon>Micromonosporales</taxon>
        <taxon>Micromonosporaceae</taxon>
    </lineage>
</organism>
<dbReference type="GO" id="GO:0046872">
    <property type="term" value="F:metal ion binding"/>
    <property type="evidence" value="ECO:0007669"/>
    <property type="project" value="UniProtKB-KW"/>
</dbReference>
<dbReference type="GO" id="GO:0051745">
    <property type="term" value="F:4-hydroxy-3-methylbut-2-enyl diphosphate reductase activity"/>
    <property type="evidence" value="ECO:0007669"/>
    <property type="project" value="InterPro"/>
</dbReference>
<dbReference type="Proteomes" id="UP000502508">
    <property type="component" value="Chromosome"/>
</dbReference>
<protein>
    <submittedName>
        <fullName evidence="6">Uncharacterized protein</fullName>
    </submittedName>
</protein>
<evidence type="ECO:0000256" key="2">
    <source>
        <dbReference type="ARBA" id="ARBA00022485"/>
    </source>
</evidence>
<dbReference type="GO" id="GO:0019288">
    <property type="term" value="P:isopentenyl diphosphate biosynthetic process, methylerythritol 4-phosphate pathway"/>
    <property type="evidence" value="ECO:0007669"/>
    <property type="project" value="InterPro"/>
</dbReference>
<keyword evidence="4" id="KW-0408">Iron</keyword>
<keyword evidence="5" id="KW-0411">Iron-sulfur</keyword>
<dbReference type="KEGG" id="pfla:Pflav_027750"/>
<proteinExistence type="predicted"/>
<dbReference type="SUPFAM" id="SSF53167">
    <property type="entry name" value="Purine and uridine phosphorylases"/>
    <property type="match status" value="1"/>
</dbReference>
<dbReference type="AlphaFoldDB" id="A0A6F8XRA2"/>
<keyword evidence="2" id="KW-0004">4Fe-4S</keyword>
<evidence type="ECO:0000313" key="7">
    <source>
        <dbReference type="Proteomes" id="UP000502508"/>
    </source>
</evidence>
<dbReference type="RefSeq" id="WP_232071335.1">
    <property type="nucleotide sequence ID" value="NZ_AP022870.1"/>
</dbReference>
<dbReference type="EMBL" id="AP022870">
    <property type="protein sequence ID" value="BCB76365.1"/>
    <property type="molecule type" value="Genomic_DNA"/>
</dbReference>
<sequence>MTGTATVYTPLLVERAALLGAPANLRVVRTGMGPKRARAVPAPAGPTVVAGVCGGHTWELVAGDLVVASEVRGGDAVVPCPSAPLLAGALRRLGLGVHTGPIRSSPHVLKGPAGADAVDMESAWLAPPGETPFTVVRAVVDTPEHPLWRFGTPARGVRALRALRRAVPALQQWAAATGYRELRVADQPSFDGADLVLVAGRASSPETRRLVAAALHDRLPVHLVDDVRRVDLRWLAGARRVDITAAASAPPGLVDDLIRCLSGLGPVTVRFTLSREVI</sequence>
<reference evidence="6 7" key="1">
    <citation type="submission" date="2020-03" db="EMBL/GenBank/DDBJ databases">
        <title>Whole genome shotgun sequence of Phytohabitans flavus NBRC 107702.</title>
        <authorList>
            <person name="Komaki H."/>
            <person name="Tamura T."/>
        </authorList>
    </citation>
    <scope>NUCLEOTIDE SEQUENCE [LARGE SCALE GENOMIC DNA]</scope>
    <source>
        <strain evidence="6 7">NBRC 107702</strain>
    </source>
</reference>
<accession>A0A6F8XRA2</accession>
<dbReference type="Pfam" id="PF02401">
    <property type="entry name" value="LYTB"/>
    <property type="match status" value="1"/>
</dbReference>
<dbReference type="GO" id="GO:0050992">
    <property type="term" value="P:dimethylallyl diphosphate biosynthetic process"/>
    <property type="evidence" value="ECO:0007669"/>
    <property type="project" value="InterPro"/>
</dbReference>
<dbReference type="Gene3D" id="3.40.50.1580">
    <property type="entry name" value="Nucleoside phosphorylase domain"/>
    <property type="match status" value="1"/>
</dbReference>
<evidence type="ECO:0000313" key="6">
    <source>
        <dbReference type="EMBL" id="BCB76365.1"/>
    </source>
</evidence>
<dbReference type="InterPro" id="IPR003451">
    <property type="entry name" value="LytB/IspH"/>
</dbReference>
<evidence type="ECO:0000256" key="1">
    <source>
        <dbReference type="ARBA" id="ARBA00001966"/>
    </source>
</evidence>
<comment type="cofactor">
    <cofactor evidence="1">
        <name>[4Fe-4S] cluster</name>
        <dbReference type="ChEBI" id="CHEBI:49883"/>
    </cofactor>
</comment>
<gene>
    <name evidence="6" type="ORF">Pflav_027750</name>
</gene>